<dbReference type="OrthoDB" id="9010139at2"/>
<comment type="caution">
    <text evidence="1">The sequence shown here is derived from an EMBL/GenBank/DDBJ whole genome shotgun (WGS) entry which is preliminary data.</text>
</comment>
<name>A0A2N4TSL0_RALPI</name>
<reference evidence="1 2" key="1">
    <citation type="submission" date="2017-12" db="EMBL/GenBank/DDBJ databases">
        <title>Draft genome sequence of Ralstonia pickettii 52.</title>
        <authorList>
            <person name="Zheng B."/>
        </authorList>
    </citation>
    <scope>NUCLEOTIDE SEQUENCE [LARGE SCALE GENOMIC DNA]</scope>
    <source>
        <strain evidence="1 2">52</strain>
    </source>
</reference>
<proteinExistence type="predicted"/>
<dbReference type="Proteomes" id="UP000234456">
    <property type="component" value="Unassembled WGS sequence"/>
</dbReference>
<dbReference type="AlphaFoldDB" id="A0A2N4TSL0"/>
<sequence>MMIDPNELEALNVSINANLAHVSKLGARVVVMSRFIAAVFPHVPAGECAAIERTFRREVNNAMSMTSDEPVPGAYEEALLNEVNLLIAALKQRSQMLL</sequence>
<accession>A0A2N4TSL0</accession>
<evidence type="ECO:0000313" key="2">
    <source>
        <dbReference type="Proteomes" id="UP000234456"/>
    </source>
</evidence>
<dbReference type="EMBL" id="PKQE01000002">
    <property type="protein sequence ID" value="PLC42687.1"/>
    <property type="molecule type" value="Genomic_DNA"/>
</dbReference>
<organism evidence="1 2">
    <name type="scientific">Ralstonia pickettii</name>
    <name type="common">Burkholderia pickettii</name>
    <dbReference type="NCBI Taxonomy" id="329"/>
    <lineage>
        <taxon>Bacteria</taxon>
        <taxon>Pseudomonadati</taxon>
        <taxon>Pseudomonadota</taxon>
        <taxon>Betaproteobacteria</taxon>
        <taxon>Burkholderiales</taxon>
        <taxon>Burkholderiaceae</taxon>
        <taxon>Ralstonia</taxon>
    </lineage>
</organism>
<evidence type="ECO:0000313" key="1">
    <source>
        <dbReference type="EMBL" id="PLC42687.1"/>
    </source>
</evidence>
<gene>
    <name evidence="1" type="ORF">C0Q88_12135</name>
</gene>
<protein>
    <submittedName>
        <fullName evidence="1">Uncharacterized protein</fullName>
    </submittedName>
</protein>